<feature type="compositionally biased region" description="Basic and acidic residues" evidence="1">
    <location>
        <begin position="223"/>
        <end position="237"/>
    </location>
</feature>
<dbReference type="SUPFAM" id="SSF50249">
    <property type="entry name" value="Nucleic acid-binding proteins"/>
    <property type="match status" value="1"/>
</dbReference>
<evidence type="ECO:0008006" key="4">
    <source>
        <dbReference type="Google" id="ProtNLM"/>
    </source>
</evidence>
<dbReference type="AlphaFoldDB" id="A0A8X7VAN8"/>
<sequence>MGLQTTDAPSKIVEEDTNKLHVEMWTIEEILQYVSSGADEEKEVICRAKVIDISNRRSDTSLICNNCSQKTIIGVARFRIELEVESGDRTTTFVLFDRDAKKITNTTVEEITELDEKEEGINQRNQKVPKCLLDIVGKTMDFQVKISEYNFTASFQTFTVTQITKANSILQAKDDAITTKDKTSTQTEAEMYGNIKKEDGEVRPTFQILGSETASEENETEDAEKQALDDITTEKEAKKRRII</sequence>
<gene>
    <name evidence="2" type="ORF">Bca52824_027532</name>
</gene>
<evidence type="ECO:0000313" key="2">
    <source>
        <dbReference type="EMBL" id="KAG2307784.1"/>
    </source>
</evidence>
<evidence type="ECO:0000313" key="3">
    <source>
        <dbReference type="Proteomes" id="UP000886595"/>
    </source>
</evidence>
<dbReference type="Gene3D" id="2.40.50.140">
    <property type="entry name" value="Nucleic acid-binding proteins"/>
    <property type="match status" value="1"/>
</dbReference>
<dbReference type="Proteomes" id="UP000886595">
    <property type="component" value="Unassembled WGS sequence"/>
</dbReference>
<proteinExistence type="predicted"/>
<name>A0A8X7VAN8_BRACI</name>
<protein>
    <recommendedName>
        <fullName evidence="4">Replication factor A C-terminal domain-containing protein</fullName>
    </recommendedName>
</protein>
<dbReference type="InterPro" id="IPR012340">
    <property type="entry name" value="NA-bd_OB-fold"/>
</dbReference>
<keyword evidence="3" id="KW-1185">Reference proteome</keyword>
<comment type="caution">
    <text evidence="2">The sequence shown here is derived from an EMBL/GenBank/DDBJ whole genome shotgun (WGS) entry which is preliminary data.</text>
</comment>
<organism evidence="2 3">
    <name type="scientific">Brassica carinata</name>
    <name type="common">Ethiopian mustard</name>
    <name type="synonym">Abyssinian cabbage</name>
    <dbReference type="NCBI Taxonomy" id="52824"/>
    <lineage>
        <taxon>Eukaryota</taxon>
        <taxon>Viridiplantae</taxon>
        <taxon>Streptophyta</taxon>
        <taxon>Embryophyta</taxon>
        <taxon>Tracheophyta</taxon>
        <taxon>Spermatophyta</taxon>
        <taxon>Magnoliopsida</taxon>
        <taxon>eudicotyledons</taxon>
        <taxon>Gunneridae</taxon>
        <taxon>Pentapetalae</taxon>
        <taxon>rosids</taxon>
        <taxon>malvids</taxon>
        <taxon>Brassicales</taxon>
        <taxon>Brassicaceae</taxon>
        <taxon>Brassiceae</taxon>
        <taxon>Brassica</taxon>
    </lineage>
</organism>
<evidence type="ECO:0000256" key="1">
    <source>
        <dbReference type="SAM" id="MobiDB-lite"/>
    </source>
</evidence>
<reference evidence="2 3" key="1">
    <citation type="submission" date="2020-02" db="EMBL/GenBank/DDBJ databases">
        <authorList>
            <person name="Ma Q."/>
            <person name="Huang Y."/>
            <person name="Song X."/>
            <person name="Pei D."/>
        </authorList>
    </citation>
    <scope>NUCLEOTIDE SEQUENCE [LARGE SCALE GENOMIC DNA]</scope>
    <source>
        <strain evidence="2">Sxm20200214</strain>
        <tissue evidence="2">Leaf</tissue>
    </source>
</reference>
<feature type="region of interest" description="Disordered" evidence="1">
    <location>
        <begin position="210"/>
        <end position="243"/>
    </location>
</feature>
<accession>A0A8X7VAN8</accession>
<dbReference type="OrthoDB" id="1114157at2759"/>
<dbReference type="EMBL" id="JAAMPC010000006">
    <property type="protein sequence ID" value="KAG2307784.1"/>
    <property type="molecule type" value="Genomic_DNA"/>
</dbReference>